<dbReference type="STRING" id="3827.A0A1S2XGK3"/>
<dbReference type="eggNOG" id="KOG0907">
    <property type="taxonomic scope" value="Eukaryota"/>
</dbReference>
<dbReference type="Pfam" id="PF13181">
    <property type="entry name" value="TPR_8"/>
    <property type="match status" value="1"/>
</dbReference>
<dbReference type="PaxDb" id="3827-XP_004489036.1"/>
<feature type="compositionally biased region" description="Basic and acidic residues" evidence="4">
    <location>
        <begin position="17"/>
        <end position="39"/>
    </location>
</feature>
<evidence type="ECO:0000256" key="1">
    <source>
        <dbReference type="ARBA" id="ARBA00022737"/>
    </source>
</evidence>
<evidence type="ECO:0000256" key="3">
    <source>
        <dbReference type="PROSITE-ProRule" id="PRU00339"/>
    </source>
</evidence>
<dbReference type="PANTHER" id="PTHR46050:SF3">
    <property type="entry name" value="TPR REPEAT-CONTAINING THIOREDOXIN TTL1"/>
    <property type="match status" value="1"/>
</dbReference>
<dbReference type="KEGG" id="cam:101499827"/>
<dbReference type="SMART" id="SM00028">
    <property type="entry name" value="TPR"/>
    <property type="match status" value="7"/>
</dbReference>
<gene>
    <name evidence="7" type="primary">LOC101499827</name>
</gene>
<dbReference type="PROSITE" id="PS50005">
    <property type="entry name" value="TPR"/>
    <property type="match status" value="2"/>
</dbReference>
<evidence type="ECO:0000256" key="2">
    <source>
        <dbReference type="ARBA" id="ARBA00022803"/>
    </source>
</evidence>
<evidence type="ECO:0000259" key="5">
    <source>
        <dbReference type="Pfam" id="PF00085"/>
    </source>
</evidence>
<feature type="compositionally biased region" description="Basic and acidic residues" evidence="4">
    <location>
        <begin position="1"/>
        <end position="10"/>
    </location>
</feature>
<protein>
    <submittedName>
        <fullName evidence="7">TPR repeat-containing thioredoxin TTL1</fullName>
    </submittedName>
</protein>
<evidence type="ECO:0000313" key="7">
    <source>
        <dbReference type="RefSeq" id="XP_004489036.1"/>
    </source>
</evidence>
<dbReference type="GeneID" id="101499827"/>
<dbReference type="Pfam" id="PF13432">
    <property type="entry name" value="TPR_16"/>
    <property type="match status" value="2"/>
</dbReference>
<dbReference type="Pfam" id="PF00085">
    <property type="entry name" value="Thioredoxin"/>
    <property type="match status" value="1"/>
</dbReference>
<dbReference type="Proteomes" id="UP000087171">
    <property type="component" value="Chromosome Ca1"/>
</dbReference>
<dbReference type="RefSeq" id="XP_004489036.1">
    <property type="nucleotide sequence ID" value="XM_004488979.3"/>
</dbReference>
<dbReference type="CDD" id="cd02947">
    <property type="entry name" value="TRX_family"/>
    <property type="match status" value="1"/>
</dbReference>
<sequence>MSHSSEKPESEVVGLEHFSDRFSEKVSFEVNKPDFRELDLGSPVSPLRTRGGPSASSSSGSSGSFSGRNNGLNQVQKRSNSAPGNSNSGELSGSSENSPTAERSTSTGNLKASKPGHLRSDSGSGLTPLIYSGQAVNSPPLNVLPTGNICPSGRISKIGMSANRSSRTDVLGSGTGNYGHGSIMRGGAAVVAAKGEIHSSRCSIGNDLGKRGVDPEELKKAGNEHYKKGHFADALSLYDRAIALSPASASYRSNRAAALTGLGRLGEAVRECEEAVRLDPNYIRAHHRLASLFIRLGQVENARKHLCYPGMQPDPNEMQKLQMVEKHISKCADVRRIGDWKSVLREVDAVVAAGADSSPQLFMCRAEALLKLHQIDDAESVLLHVPKSEPHTNSKSNSSSQARFFGMVSEAYSYFVRAQIEMALGRFENAVTAAEKASQIDSRNLEVVVLLSNVRMVARARVRGNDLFKSERFTEACAAYGEGLRLDPSNSVLYCNRAACWFKLGQWEKSIEDSNQALHIQPNYTKALLRRATSFAKLERWEEAVKDYEVLRKELPNDNEVAEALFHAQVALKKSRGEEVYNLKFGGEVEVVSGLEQFRAAISLPGVSVVHFEVASNSQCKQISPFVDTLCSRYPSINFLKVDIQENPTVGTAENVRIVPTFKIYKNGSRVKEIVCPSRDMLEHSVRHYSF</sequence>
<dbReference type="FunFam" id="3.40.30.10:FF:000211">
    <property type="entry name" value="TPR repeat-containing thioredoxin TTL4"/>
    <property type="match status" value="1"/>
</dbReference>
<dbReference type="Pfam" id="PF13174">
    <property type="entry name" value="TPR_6"/>
    <property type="match status" value="1"/>
</dbReference>
<feature type="compositionally biased region" description="Low complexity" evidence="4">
    <location>
        <begin position="51"/>
        <end position="67"/>
    </location>
</feature>
<keyword evidence="6" id="KW-1185">Reference proteome</keyword>
<feature type="domain" description="Thioredoxin" evidence="5">
    <location>
        <begin position="596"/>
        <end position="682"/>
    </location>
</feature>
<accession>A0A1S2XGK3</accession>
<feature type="compositionally biased region" description="Low complexity" evidence="4">
    <location>
        <begin position="84"/>
        <end position="98"/>
    </location>
</feature>
<proteinExistence type="predicted"/>
<dbReference type="AlphaFoldDB" id="A0A1S2XGK3"/>
<feature type="compositionally biased region" description="Polar residues" evidence="4">
    <location>
        <begin position="99"/>
        <end position="110"/>
    </location>
</feature>
<reference evidence="7" key="2">
    <citation type="submission" date="2025-08" db="UniProtKB">
        <authorList>
            <consortium name="RefSeq"/>
        </authorList>
    </citation>
    <scope>IDENTIFICATION</scope>
    <source>
        <tissue evidence="7">Etiolated seedlings</tissue>
    </source>
</reference>
<keyword evidence="1" id="KW-0677">Repeat</keyword>
<reference evidence="6" key="1">
    <citation type="journal article" date="2013" name="Nat. Biotechnol.">
        <title>Draft genome sequence of chickpea (Cicer arietinum) provides a resource for trait improvement.</title>
        <authorList>
            <person name="Varshney R.K."/>
            <person name="Song C."/>
            <person name="Saxena R.K."/>
            <person name="Azam S."/>
            <person name="Yu S."/>
            <person name="Sharpe A.G."/>
            <person name="Cannon S."/>
            <person name="Baek J."/>
            <person name="Rosen B.D."/>
            <person name="Tar'an B."/>
            <person name="Millan T."/>
            <person name="Zhang X."/>
            <person name="Ramsay L.D."/>
            <person name="Iwata A."/>
            <person name="Wang Y."/>
            <person name="Nelson W."/>
            <person name="Farmer A.D."/>
            <person name="Gaur P.M."/>
            <person name="Soderlund C."/>
            <person name="Penmetsa R.V."/>
            <person name="Xu C."/>
            <person name="Bharti A.K."/>
            <person name="He W."/>
            <person name="Winter P."/>
            <person name="Zhao S."/>
            <person name="Hane J.K."/>
            <person name="Carrasquilla-Garcia N."/>
            <person name="Condie J.A."/>
            <person name="Upadhyaya H.D."/>
            <person name="Luo M.C."/>
            <person name="Thudi M."/>
            <person name="Gowda C.L."/>
            <person name="Singh N.P."/>
            <person name="Lichtenzveig J."/>
            <person name="Gali K.K."/>
            <person name="Rubio J."/>
            <person name="Nadarajan N."/>
            <person name="Dolezel J."/>
            <person name="Bansal K.C."/>
            <person name="Xu X."/>
            <person name="Edwards D."/>
            <person name="Zhang G."/>
            <person name="Kahl G."/>
            <person name="Gil J."/>
            <person name="Singh K.B."/>
            <person name="Datta S.K."/>
            <person name="Jackson S.A."/>
            <person name="Wang J."/>
            <person name="Cook D.R."/>
        </authorList>
    </citation>
    <scope>NUCLEOTIDE SEQUENCE [LARGE SCALE GENOMIC DNA]</scope>
    <source>
        <strain evidence="6">cv. CDC Frontier</strain>
    </source>
</reference>
<organism evidence="6 7">
    <name type="scientific">Cicer arietinum</name>
    <name type="common">Chickpea</name>
    <name type="synonym">Garbanzo</name>
    <dbReference type="NCBI Taxonomy" id="3827"/>
    <lineage>
        <taxon>Eukaryota</taxon>
        <taxon>Viridiplantae</taxon>
        <taxon>Streptophyta</taxon>
        <taxon>Embryophyta</taxon>
        <taxon>Tracheophyta</taxon>
        <taxon>Spermatophyta</taxon>
        <taxon>Magnoliopsida</taxon>
        <taxon>eudicotyledons</taxon>
        <taxon>Gunneridae</taxon>
        <taxon>Pentapetalae</taxon>
        <taxon>rosids</taxon>
        <taxon>fabids</taxon>
        <taxon>Fabales</taxon>
        <taxon>Fabaceae</taxon>
        <taxon>Papilionoideae</taxon>
        <taxon>50 kb inversion clade</taxon>
        <taxon>NPAAA clade</taxon>
        <taxon>Hologalegina</taxon>
        <taxon>IRL clade</taxon>
        <taxon>Cicereae</taxon>
        <taxon>Cicer</taxon>
    </lineage>
</organism>
<dbReference type="Gene3D" id="3.40.30.10">
    <property type="entry name" value="Glutaredoxin"/>
    <property type="match status" value="1"/>
</dbReference>
<name>A0A1S2XGK3_CICAR</name>
<dbReference type="GO" id="GO:0006950">
    <property type="term" value="P:response to stress"/>
    <property type="evidence" value="ECO:0007669"/>
    <property type="project" value="UniProtKB-ARBA"/>
</dbReference>
<feature type="repeat" description="TPR" evidence="3">
    <location>
        <begin position="491"/>
        <end position="524"/>
    </location>
</feature>
<dbReference type="InterPro" id="IPR013766">
    <property type="entry name" value="Thioredoxin_domain"/>
</dbReference>
<dbReference type="InterPro" id="IPR011990">
    <property type="entry name" value="TPR-like_helical_dom_sf"/>
</dbReference>
<dbReference type="InterPro" id="IPR019734">
    <property type="entry name" value="TPR_rpt"/>
</dbReference>
<dbReference type="InterPro" id="IPR036249">
    <property type="entry name" value="Thioredoxin-like_sf"/>
</dbReference>
<dbReference type="SUPFAM" id="SSF48452">
    <property type="entry name" value="TPR-like"/>
    <property type="match status" value="1"/>
</dbReference>
<dbReference type="OrthoDB" id="2121326at2759"/>
<feature type="region of interest" description="Disordered" evidence="4">
    <location>
        <begin position="1"/>
        <end position="126"/>
    </location>
</feature>
<dbReference type="InterPro" id="IPR044534">
    <property type="entry name" value="TTL1-4"/>
</dbReference>
<dbReference type="Gene3D" id="1.25.40.10">
    <property type="entry name" value="Tetratricopeptide repeat domain"/>
    <property type="match status" value="1"/>
</dbReference>
<feature type="repeat" description="TPR" evidence="3">
    <location>
        <begin position="215"/>
        <end position="248"/>
    </location>
</feature>
<evidence type="ECO:0000256" key="4">
    <source>
        <dbReference type="SAM" id="MobiDB-lite"/>
    </source>
</evidence>
<dbReference type="SUPFAM" id="SSF52833">
    <property type="entry name" value="Thioredoxin-like"/>
    <property type="match status" value="1"/>
</dbReference>
<dbReference type="GO" id="GO:0005737">
    <property type="term" value="C:cytoplasm"/>
    <property type="evidence" value="ECO:0007669"/>
    <property type="project" value="TreeGrafter"/>
</dbReference>
<evidence type="ECO:0000313" key="6">
    <source>
        <dbReference type="Proteomes" id="UP000087171"/>
    </source>
</evidence>
<dbReference type="eggNOG" id="KOG1124">
    <property type="taxonomic scope" value="Eukaryota"/>
</dbReference>
<dbReference type="PANTHER" id="PTHR46050">
    <property type="entry name" value="TPR REPEAT-CONTAINING THIOREDOXIN"/>
    <property type="match status" value="1"/>
</dbReference>
<feature type="compositionally biased region" description="Polar residues" evidence="4">
    <location>
        <begin position="68"/>
        <end position="83"/>
    </location>
</feature>
<keyword evidence="2 3" id="KW-0802">TPR repeat</keyword>